<evidence type="ECO:0000259" key="1">
    <source>
        <dbReference type="Pfam" id="PF13649"/>
    </source>
</evidence>
<dbReference type="OrthoDB" id="57427at2157"/>
<dbReference type="InterPro" id="IPR041698">
    <property type="entry name" value="Methyltransf_25"/>
</dbReference>
<gene>
    <name evidence="2" type="ORF">LI82_08315</name>
</gene>
<dbReference type="CDD" id="cd02440">
    <property type="entry name" value="AdoMet_MTases"/>
    <property type="match status" value="1"/>
</dbReference>
<accession>A0A099SYN1</accession>
<keyword evidence="2" id="KW-0808">Transferase</keyword>
<dbReference type="Gene3D" id="3.40.50.150">
    <property type="entry name" value="Vaccinia Virus protein VP39"/>
    <property type="match status" value="1"/>
</dbReference>
<dbReference type="Pfam" id="PF13649">
    <property type="entry name" value="Methyltransf_25"/>
    <property type="match status" value="1"/>
</dbReference>
<comment type="caution">
    <text evidence="2">The sequence shown here is derived from an EMBL/GenBank/DDBJ whole genome shotgun (WGS) entry which is preliminary data.</text>
</comment>
<dbReference type="SUPFAM" id="SSF53335">
    <property type="entry name" value="S-adenosyl-L-methionine-dependent methyltransferases"/>
    <property type="match status" value="1"/>
</dbReference>
<keyword evidence="3" id="KW-1185">Reference proteome</keyword>
<protein>
    <submittedName>
        <fullName evidence="2">SAM-dependent methlyltransferase</fullName>
    </submittedName>
</protein>
<evidence type="ECO:0000313" key="3">
    <source>
        <dbReference type="Proteomes" id="UP000029859"/>
    </source>
</evidence>
<dbReference type="InterPro" id="IPR029063">
    <property type="entry name" value="SAM-dependent_MTases_sf"/>
</dbReference>
<dbReference type="AlphaFoldDB" id="A0A099SYN1"/>
<organism evidence="2 3">
    <name type="scientific">Methanococcoides methylutens</name>
    <dbReference type="NCBI Taxonomy" id="2226"/>
    <lineage>
        <taxon>Archaea</taxon>
        <taxon>Methanobacteriati</taxon>
        <taxon>Methanobacteriota</taxon>
        <taxon>Stenosarchaea group</taxon>
        <taxon>Methanomicrobia</taxon>
        <taxon>Methanosarcinales</taxon>
        <taxon>Methanosarcinaceae</taxon>
        <taxon>Methanococcoides</taxon>
    </lineage>
</organism>
<dbReference type="PANTHER" id="PTHR43667">
    <property type="entry name" value="CYCLOPROPANE-FATTY-ACYL-PHOSPHOLIPID SYNTHASE"/>
    <property type="match status" value="1"/>
</dbReference>
<dbReference type="EMBL" id="JRHO01000014">
    <property type="protein sequence ID" value="KGK97769.1"/>
    <property type="molecule type" value="Genomic_DNA"/>
</dbReference>
<dbReference type="RefSeq" id="WP_048194824.1">
    <property type="nucleotide sequence ID" value="NZ_CAAGSM010000001.1"/>
</dbReference>
<dbReference type="GO" id="GO:0016740">
    <property type="term" value="F:transferase activity"/>
    <property type="evidence" value="ECO:0007669"/>
    <property type="project" value="UniProtKB-KW"/>
</dbReference>
<dbReference type="Proteomes" id="UP000029859">
    <property type="component" value="Unassembled WGS sequence"/>
</dbReference>
<name>A0A099SYN1_METMT</name>
<sequence>MKNIHVDWNMAWTEMMQANRRADHQDRGNCATLWDSRENAERFWKRSQENKRRIEKTLNELPLKEDSRVLDIGAGPGSLAIPLSERVAHVTAVEPGKGMMELLQENISNFGISNIGCVNKRWEDLNVKEDLEGPYDVVIASFSLGMPDIRSAIEKMQMASSGHICLYWFAGETPWEEHSTNLWPAMYGKEYTPGPKCDVLYNLLYSMGIYPDMHVFPIEYTNSFCSIDEALDYFRSRYTIDTEQQEMVLRNYLEETLEPQDGQFVDCGHSTRVKIWWEQEVMD</sequence>
<dbReference type="PANTHER" id="PTHR43667:SF2">
    <property type="entry name" value="FATTY ACID C-METHYL TRANSFERASE"/>
    <property type="match status" value="1"/>
</dbReference>
<feature type="domain" description="Methyltransferase" evidence="1">
    <location>
        <begin position="69"/>
        <end position="156"/>
    </location>
</feature>
<reference evidence="2 3" key="1">
    <citation type="submission" date="2014-09" db="EMBL/GenBank/DDBJ databases">
        <title>Draft genome sequence of an obligately methylotrophic methanogen, Methanococcoides methylutens, isolated from marine sediment.</title>
        <authorList>
            <person name="Guan Y."/>
            <person name="Ngugi D.K."/>
            <person name="Blom J."/>
            <person name="Ali S."/>
            <person name="Ferry J.G."/>
            <person name="Stingl U."/>
        </authorList>
    </citation>
    <scope>NUCLEOTIDE SEQUENCE [LARGE SCALE GENOMIC DNA]</scope>
    <source>
        <strain evidence="2 3">DSM 2657</strain>
    </source>
</reference>
<proteinExistence type="predicted"/>
<evidence type="ECO:0000313" key="2">
    <source>
        <dbReference type="EMBL" id="KGK97769.1"/>
    </source>
</evidence>
<dbReference type="InterPro" id="IPR050723">
    <property type="entry name" value="CFA/CMAS"/>
</dbReference>